<feature type="signal peptide" evidence="2">
    <location>
        <begin position="1"/>
        <end position="23"/>
    </location>
</feature>
<dbReference type="AlphaFoldDB" id="A0A6J4LLC2"/>
<organism evidence="3">
    <name type="scientific">uncultured Gemmatimonadota bacterium</name>
    <dbReference type="NCBI Taxonomy" id="203437"/>
    <lineage>
        <taxon>Bacteria</taxon>
        <taxon>Pseudomonadati</taxon>
        <taxon>Gemmatimonadota</taxon>
        <taxon>environmental samples</taxon>
    </lineage>
</organism>
<proteinExistence type="predicted"/>
<evidence type="ECO:0000256" key="2">
    <source>
        <dbReference type="SAM" id="SignalP"/>
    </source>
</evidence>
<feature type="chain" id="PRO_5026959175" evidence="2">
    <location>
        <begin position="24"/>
        <end position="79"/>
    </location>
</feature>
<feature type="compositionally biased region" description="Polar residues" evidence="1">
    <location>
        <begin position="49"/>
        <end position="59"/>
    </location>
</feature>
<protein>
    <submittedName>
        <fullName evidence="3">Uncharacterized protein</fullName>
    </submittedName>
</protein>
<sequence length="79" mass="7604">MRAVSIAPVLAGLLCLLASCAQPAPTEPITADPPRLNAGGGWVGGGGRTDTTNVTVTSSEGGGWVGGGGKVAEPDSTDG</sequence>
<gene>
    <name evidence="3" type="ORF">AVDCRST_MAG68-3382</name>
</gene>
<keyword evidence="2" id="KW-0732">Signal</keyword>
<feature type="region of interest" description="Disordered" evidence="1">
    <location>
        <begin position="26"/>
        <end position="79"/>
    </location>
</feature>
<accession>A0A6J4LLC2</accession>
<feature type="compositionally biased region" description="Gly residues" evidence="1">
    <location>
        <begin position="60"/>
        <end position="70"/>
    </location>
</feature>
<evidence type="ECO:0000313" key="3">
    <source>
        <dbReference type="EMBL" id="CAA9336300.1"/>
    </source>
</evidence>
<feature type="compositionally biased region" description="Gly residues" evidence="1">
    <location>
        <begin position="38"/>
        <end position="48"/>
    </location>
</feature>
<evidence type="ECO:0000256" key="1">
    <source>
        <dbReference type="SAM" id="MobiDB-lite"/>
    </source>
</evidence>
<dbReference type="PROSITE" id="PS51257">
    <property type="entry name" value="PROKAR_LIPOPROTEIN"/>
    <property type="match status" value="1"/>
</dbReference>
<name>A0A6J4LLC2_9BACT</name>
<reference evidence="3" key="1">
    <citation type="submission" date="2020-02" db="EMBL/GenBank/DDBJ databases">
        <authorList>
            <person name="Meier V. D."/>
        </authorList>
    </citation>
    <scope>NUCLEOTIDE SEQUENCE</scope>
    <source>
        <strain evidence="3">AVDCRST_MAG68</strain>
    </source>
</reference>
<dbReference type="EMBL" id="CADCTW010000133">
    <property type="protein sequence ID" value="CAA9336300.1"/>
    <property type="molecule type" value="Genomic_DNA"/>
</dbReference>